<evidence type="ECO:0000313" key="8">
    <source>
        <dbReference type="EMBL" id="OGL79630.1"/>
    </source>
</evidence>
<dbReference type="GO" id="GO:0000049">
    <property type="term" value="F:tRNA binding"/>
    <property type="evidence" value="ECO:0007669"/>
    <property type="project" value="UniProtKB-KW"/>
</dbReference>
<dbReference type="EMBL" id="MGEH01000004">
    <property type="protein sequence ID" value="OGL79630.1"/>
    <property type="molecule type" value="Genomic_DNA"/>
</dbReference>
<keyword evidence="4" id="KW-0949">S-adenosyl-L-methionine</keyword>
<keyword evidence="1" id="KW-0820">tRNA-binding</keyword>
<proteinExistence type="predicted"/>
<dbReference type="InterPro" id="IPR029026">
    <property type="entry name" value="tRNA_m1G_MTases_N"/>
</dbReference>
<organism evidence="8 9">
    <name type="scientific">Candidatus Uhrbacteria bacterium RIFCSPHIGHO2_12_FULL_60_25</name>
    <dbReference type="NCBI Taxonomy" id="1802399"/>
    <lineage>
        <taxon>Bacteria</taxon>
        <taxon>Candidatus Uhriibacteriota</taxon>
    </lineage>
</organism>
<feature type="domain" description="tRNA/rRNA methyltransferase SpoU type" evidence="7">
    <location>
        <begin position="20"/>
        <end position="161"/>
    </location>
</feature>
<keyword evidence="6" id="KW-0694">RNA-binding</keyword>
<accession>A0A1F7UMX5</accession>
<dbReference type="Proteomes" id="UP000176603">
    <property type="component" value="Unassembled WGS sequence"/>
</dbReference>
<dbReference type="Pfam" id="PF00588">
    <property type="entry name" value="SpoU_methylase"/>
    <property type="match status" value="1"/>
</dbReference>
<dbReference type="InterPro" id="IPR033671">
    <property type="entry name" value="TrmH"/>
</dbReference>
<dbReference type="PANTHER" id="PTHR43453:SF1">
    <property type="entry name" value="TRNA_RRNA METHYLTRANSFERASE SPOU TYPE DOMAIN-CONTAINING PROTEIN"/>
    <property type="match status" value="1"/>
</dbReference>
<evidence type="ECO:0000313" key="9">
    <source>
        <dbReference type="Proteomes" id="UP000176603"/>
    </source>
</evidence>
<dbReference type="SUPFAM" id="SSF75217">
    <property type="entry name" value="alpha/beta knot"/>
    <property type="match status" value="1"/>
</dbReference>
<evidence type="ECO:0000256" key="4">
    <source>
        <dbReference type="ARBA" id="ARBA00022691"/>
    </source>
</evidence>
<evidence type="ECO:0000256" key="6">
    <source>
        <dbReference type="ARBA" id="ARBA00022884"/>
    </source>
</evidence>
<reference evidence="8 9" key="1">
    <citation type="journal article" date="2016" name="Nat. Commun.">
        <title>Thousands of microbial genomes shed light on interconnected biogeochemical processes in an aquifer system.</title>
        <authorList>
            <person name="Anantharaman K."/>
            <person name="Brown C.T."/>
            <person name="Hug L.A."/>
            <person name="Sharon I."/>
            <person name="Castelle C.J."/>
            <person name="Probst A.J."/>
            <person name="Thomas B.C."/>
            <person name="Singh A."/>
            <person name="Wilkins M.J."/>
            <person name="Karaoz U."/>
            <person name="Brodie E.L."/>
            <person name="Williams K.H."/>
            <person name="Hubbard S.S."/>
            <person name="Banfield J.F."/>
        </authorList>
    </citation>
    <scope>NUCLEOTIDE SEQUENCE [LARGE SCALE GENOMIC DNA]</scope>
</reference>
<dbReference type="CDD" id="cd18092">
    <property type="entry name" value="SpoU-like_TrmH"/>
    <property type="match status" value="1"/>
</dbReference>
<evidence type="ECO:0000259" key="7">
    <source>
        <dbReference type="Pfam" id="PF00588"/>
    </source>
</evidence>
<evidence type="ECO:0000256" key="3">
    <source>
        <dbReference type="ARBA" id="ARBA00022679"/>
    </source>
</evidence>
<gene>
    <name evidence="8" type="ORF">A3E39_00715</name>
</gene>
<protein>
    <recommendedName>
        <fullName evidence="7">tRNA/rRNA methyltransferase SpoU type domain-containing protein</fullName>
    </recommendedName>
</protein>
<dbReference type="InterPro" id="IPR029028">
    <property type="entry name" value="Alpha/beta_knot_MTases"/>
</dbReference>
<keyword evidence="5" id="KW-0819">tRNA processing</keyword>
<dbReference type="InterPro" id="IPR001537">
    <property type="entry name" value="SpoU_MeTrfase"/>
</dbReference>
<name>A0A1F7UMX5_9BACT</name>
<evidence type="ECO:0000256" key="5">
    <source>
        <dbReference type="ARBA" id="ARBA00022694"/>
    </source>
</evidence>
<evidence type="ECO:0000256" key="2">
    <source>
        <dbReference type="ARBA" id="ARBA00022603"/>
    </source>
</evidence>
<dbReference type="GO" id="GO:0008173">
    <property type="term" value="F:RNA methyltransferase activity"/>
    <property type="evidence" value="ECO:0007669"/>
    <property type="project" value="InterPro"/>
</dbReference>
<dbReference type="PANTHER" id="PTHR43453">
    <property type="entry name" value="RRNA METHYLASE-LIKE"/>
    <property type="match status" value="1"/>
</dbReference>
<comment type="caution">
    <text evidence="8">The sequence shown here is derived from an EMBL/GenBank/DDBJ whole genome shotgun (WGS) entry which is preliminary data.</text>
</comment>
<dbReference type="STRING" id="1802399.A3E39_00715"/>
<sequence>MTPEREQRISSVTARRQRDLQVVIENVDDPHNLGAILRSCDAVGVGTVHLLYHGDHTPPNMRDLKTKAAASAAKWLEIKKWGSVEACVASVKPATIYAATLSDRGRAPWDLDLVSPCAIAVGNEHDGPSDELVRSADGIITIPMQGFVDSFNVSVATSICLAEAMRQRIAKEKY</sequence>
<dbReference type="AlphaFoldDB" id="A0A1F7UMX5"/>
<dbReference type="GO" id="GO:0002938">
    <property type="term" value="P:tRNA guanine ribose methylation"/>
    <property type="evidence" value="ECO:0007669"/>
    <property type="project" value="TreeGrafter"/>
</dbReference>
<keyword evidence="3" id="KW-0808">Transferase</keyword>
<keyword evidence="2" id="KW-0489">Methyltransferase</keyword>
<dbReference type="Gene3D" id="3.40.1280.10">
    <property type="match status" value="1"/>
</dbReference>
<evidence type="ECO:0000256" key="1">
    <source>
        <dbReference type="ARBA" id="ARBA00022555"/>
    </source>
</evidence>